<feature type="active site" description="Charge relay system" evidence="8 9">
    <location>
        <position position="565"/>
    </location>
</feature>
<dbReference type="PANTHER" id="PTHR10795">
    <property type="entry name" value="PROPROTEIN CONVERTASE SUBTILISIN/KEXIN"/>
    <property type="match status" value="1"/>
</dbReference>
<dbReference type="PROSITE" id="PS00138">
    <property type="entry name" value="SUBTILASE_SER"/>
    <property type="match status" value="1"/>
</dbReference>
<evidence type="ECO:0000256" key="10">
    <source>
        <dbReference type="RuleBase" id="RU003355"/>
    </source>
</evidence>
<keyword evidence="17" id="KW-1185">Reference proteome</keyword>
<evidence type="ECO:0000256" key="5">
    <source>
        <dbReference type="ARBA" id="ARBA00022801"/>
    </source>
</evidence>
<comment type="subcellular location">
    <subcellularLocation>
        <location evidence="1">Secreted</location>
    </subcellularLocation>
</comment>
<dbReference type="InterPro" id="IPR045051">
    <property type="entry name" value="SBT"/>
</dbReference>
<comment type="similarity">
    <text evidence="2 9 10">Belongs to the peptidase S8 family.</text>
</comment>
<dbReference type="Pfam" id="PF05922">
    <property type="entry name" value="Inhibitor_I9"/>
    <property type="match status" value="1"/>
</dbReference>
<protein>
    <submittedName>
        <fullName evidence="16">Peptidase inhibitor I9</fullName>
    </submittedName>
</protein>
<feature type="chain" id="PRO_5020663808" evidence="11">
    <location>
        <begin position="26"/>
        <end position="985"/>
    </location>
</feature>
<keyword evidence="5 9" id="KW-0378">Hydrolase</keyword>
<dbReference type="EMBL" id="SNWQ01000051">
    <property type="protein sequence ID" value="TDO27825.1"/>
    <property type="molecule type" value="Genomic_DNA"/>
</dbReference>
<dbReference type="InterPro" id="IPR036852">
    <property type="entry name" value="Peptidase_S8/S53_dom_sf"/>
</dbReference>
<evidence type="ECO:0000313" key="17">
    <source>
        <dbReference type="Proteomes" id="UP000295388"/>
    </source>
</evidence>
<dbReference type="PROSITE" id="PS00136">
    <property type="entry name" value="SUBTILASE_ASP"/>
    <property type="match status" value="1"/>
</dbReference>
<dbReference type="InterPro" id="IPR037045">
    <property type="entry name" value="S8pro/Inhibitor_I9_sf"/>
</dbReference>
<dbReference type="AlphaFoldDB" id="A0A4R6J102"/>
<evidence type="ECO:0000256" key="9">
    <source>
        <dbReference type="PROSITE-ProRule" id="PRU01240"/>
    </source>
</evidence>
<dbReference type="SUPFAM" id="SSF52743">
    <property type="entry name" value="Subtilisin-like"/>
    <property type="match status" value="1"/>
</dbReference>
<dbReference type="Pfam" id="PF02225">
    <property type="entry name" value="PA"/>
    <property type="match status" value="1"/>
</dbReference>
<dbReference type="Gene3D" id="2.60.120.380">
    <property type="match status" value="1"/>
</dbReference>
<feature type="signal peptide" evidence="11">
    <location>
        <begin position="1"/>
        <end position="25"/>
    </location>
</feature>
<reference evidence="16 17" key="1">
    <citation type="submission" date="2019-03" db="EMBL/GenBank/DDBJ databases">
        <title>Genomic Encyclopedia of Type Strains, Phase III (KMG-III): the genomes of soil and plant-associated and newly described type strains.</title>
        <authorList>
            <person name="Whitman W."/>
        </authorList>
    </citation>
    <scope>NUCLEOTIDE SEQUENCE [LARGE SCALE GENOMIC DNA]</scope>
    <source>
        <strain evidence="16 17">VKM Ac-2527</strain>
    </source>
</reference>
<dbReference type="PRINTS" id="PR00723">
    <property type="entry name" value="SUBTILISIN"/>
</dbReference>
<dbReference type="GO" id="GO:0005576">
    <property type="term" value="C:extracellular region"/>
    <property type="evidence" value="ECO:0007669"/>
    <property type="project" value="UniProtKB-SubCell"/>
</dbReference>
<dbReference type="Gene3D" id="2.60.40.2310">
    <property type="match status" value="1"/>
</dbReference>
<dbReference type="InterPro" id="IPR015500">
    <property type="entry name" value="Peptidase_S8_subtilisin-rel"/>
</dbReference>
<keyword evidence="6 9" id="KW-0720">Serine protease</keyword>
<evidence type="ECO:0000256" key="4">
    <source>
        <dbReference type="ARBA" id="ARBA00022729"/>
    </source>
</evidence>
<dbReference type="RefSeq" id="WP_166665800.1">
    <property type="nucleotide sequence ID" value="NZ_SNWQ01000051.1"/>
</dbReference>
<evidence type="ECO:0000256" key="2">
    <source>
        <dbReference type="ARBA" id="ARBA00011073"/>
    </source>
</evidence>
<dbReference type="Gene3D" id="3.30.70.80">
    <property type="entry name" value="Peptidase S8 propeptide/proteinase inhibitor I9"/>
    <property type="match status" value="1"/>
</dbReference>
<dbReference type="InterPro" id="IPR000209">
    <property type="entry name" value="Peptidase_S8/S53_dom"/>
</dbReference>
<name>A0A4R6J102_9ACTN</name>
<dbReference type="Gene3D" id="3.40.50.200">
    <property type="entry name" value="Peptidase S8/S53 domain"/>
    <property type="match status" value="1"/>
</dbReference>
<comment type="caution">
    <text evidence="16">The sequence shown here is derived from an EMBL/GenBank/DDBJ whole genome shotgun (WGS) entry which is preliminary data.</text>
</comment>
<evidence type="ECO:0000256" key="8">
    <source>
        <dbReference type="PIRSR" id="PIRSR615500-1"/>
    </source>
</evidence>
<dbReference type="CDD" id="cd02120">
    <property type="entry name" value="PA_subtilisin_like"/>
    <property type="match status" value="1"/>
</dbReference>
<evidence type="ECO:0000256" key="11">
    <source>
        <dbReference type="SAM" id="SignalP"/>
    </source>
</evidence>
<dbReference type="GO" id="GO:0004252">
    <property type="term" value="F:serine-type endopeptidase activity"/>
    <property type="evidence" value="ECO:0007669"/>
    <property type="project" value="UniProtKB-UniRule"/>
</dbReference>
<dbReference type="Pfam" id="PF00082">
    <property type="entry name" value="Peptidase_S8"/>
    <property type="match status" value="1"/>
</dbReference>
<feature type="domain" description="Peptidase S8/S53" evidence="12">
    <location>
        <begin position="166"/>
        <end position="619"/>
    </location>
</feature>
<dbReference type="GO" id="GO:0006508">
    <property type="term" value="P:proteolysis"/>
    <property type="evidence" value="ECO:0007669"/>
    <property type="project" value="UniProtKB-KW"/>
</dbReference>
<dbReference type="InterPro" id="IPR041469">
    <property type="entry name" value="Subtilisin-like_FN3"/>
</dbReference>
<feature type="active site" description="Charge relay system" evidence="8 9">
    <location>
        <position position="175"/>
    </location>
</feature>
<dbReference type="InterPro" id="IPR023828">
    <property type="entry name" value="Peptidase_S8_Ser-AS"/>
</dbReference>
<evidence type="ECO:0000256" key="3">
    <source>
        <dbReference type="ARBA" id="ARBA00022670"/>
    </source>
</evidence>
<evidence type="ECO:0000259" key="15">
    <source>
        <dbReference type="Pfam" id="PF17766"/>
    </source>
</evidence>
<dbReference type="Proteomes" id="UP000295388">
    <property type="component" value="Unassembled WGS sequence"/>
</dbReference>
<evidence type="ECO:0000259" key="12">
    <source>
        <dbReference type="Pfam" id="PF00082"/>
    </source>
</evidence>
<evidence type="ECO:0000313" key="16">
    <source>
        <dbReference type="EMBL" id="TDO27825.1"/>
    </source>
</evidence>
<dbReference type="InterPro" id="IPR034197">
    <property type="entry name" value="Peptidases_S8_3"/>
</dbReference>
<feature type="domain" description="Subtilisin-like protease fibronectin type-III" evidence="15">
    <location>
        <begin position="679"/>
        <end position="777"/>
    </location>
</feature>
<evidence type="ECO:0000259" key="14">
    <source>
        <dbReference type="Pfam" id="PF05922"/>
    </source>
</evidence>
<evidence type="ECO:0000256" key="7">
    <source>
        <dbReference type="ARBA" id="ARBA00023180"/>
    </source>
</evidence>
<sequence length="985" mass="101384">MRGKLTVLGAATVLAVATLAPPATGAGGQAGAGKSTTDSYVVILAADPVVAYDGDVRGIPATKPAKGKKVDRRAAAVQRYVDHLKGEHSTVLRAAGVPRADVTAEYTFALNGFAAELTKAEADAMAHQRGVVAVLKDQLNQPQTDSTPQFLGLTDSGGPWDQDIVGTGVVTGIIDTGIWPEHPSFADDGSYPAPPAGFAVPCEFGNTTHNPDDAPFDCNNKLLGARDMRATYNAVIGPELFDSARDADGHGTHTASTTAGNRGVKAEIFDISRGRISGMAPRAQVIAYKVCGDQGCFDSDTAAGIDQAVADGVDVINYSIGGGAGLIGADELAFLFAADAGVFVATSAGNSGPGAGTVGGPSSAPWVTSVAASTQNRVFQGSVVLGNGRRYFGPSVTQGTSTVRLVDAADAGNELCLLDQPFTSSVAGAIVLCKRGSNARVDKSHAVFIAGGAGMVLYDLSDSVTLLSDNHWVPSVHISNTDGLAVKAYLAGAGANAKARITAGEKRSTQGNLMANFSSRGPNPAALDIIKPDITAPGVRILAGNSPVPGADPGGELFQAIAGTSMSSPHMAGIYALLKQAHPDWSAAMAKSAAMTTARQNVLKEDKATPADPFDFGAGHVRPGGKVQRGSMFEPGLVYDAGFNDYLAFLCGTAPEVFANPTATCAALQNAGFSTDPSNLNYPSIGVAQLAGTQTVTRRVTSVAEGTSRVFYRPKVVAPAGFDVTVSPSVIALRGGETATYQVTITNQGNAPIGQWRFGSLTWQSKAGYEVRSPIAVAASLFDAPAQVDGTGTSGSAEFPVKFGYTGDYDAEAHGLVARTDTPGSVGQDPDQTFDPTDPAGTTAHEFTANNAVYLRWRLTHPNPAVDLDVYVYNSAGEEVGSSTNGGTDELVELKLPANDTYTFYVHGWQTLGVTQDYTLGSWNVPPATGGSLAITSEPADAVIGQSGTIGVSWSGLSAGQEYFGAVAHNRGAESLGLTLIHVTT</sequence>
<feature type="active site" description="Charge relay system" evidence="8 9">
    <location>
        <position position="250"/>
    </location>
</feature>
<dbReference type="Gene3D" id="3.50.30.30">
    <property type="match status" value="1"/>
</dbReference>
<accession>A0A4R6J102</accession>
<dbReference type="Pfam" id="PF17766">
    <property type="entry name" value="fn3_6"/>
    <property type="match status" value="1"/>
</dbReference>
<keyword evidence="4 11" id="KW-0732">Signal</keyword>
<keyword evidence="3 9" id="KW-0645">Protease</keyword>
<proteinExistence type="inferred from homology"/>
<evidence type="ECO:0000256" key="6">
    <source>
        <dbReference type="ARBA" id="ARBA00022825"/>
    </source>
</evidence>
<dbReference type="CDD" id="cd04852">
    <property type="entry name" value="Peptidases_S8_3"/>
    <property type="match status" value="1"/>
</dbReference>
<dbReference type="InterPro" id="IPR010259">
    <property type="entry name" value="S8pro/Inhibitor_I9"/>
</dbReference>
<organism evidence="16 17">
    <name type="scientific">Kribbella caucasensis</name>
    <dbReference type="NCBI Taxonomy" id="2512215"/>
    <lineage>
        <taxon>Bacteria</taxon>
        <taxon>Bacillati</taxon>
        <taxon>Actinomycetota</taxon>
        <taxon>Actinomycetes</taxon>
        <taxon>Propionibacteriales</taxon>
        <taxon>Kribbellaceae</taxon>
        <taxon>Kribbella</taxon>
    </lineage>
</organism>
<evidence type="ECO:0000259" key="13">
    <source>
        <dbReference type="Pfam" id="PF02225"/>
    </source>
</evidence>
<feature type="domain" description="Inhibitor I9" evidence="14">
    <location>
        <begin position="86"/>
        <end position="138"/>
    </location>
</feature>
<keyword evidence="7" id="KW-0325">Glycoprotein</keyword>
<feature type="domain" description="PA" evidence="13">
    <location>
        <begin position="404"/>
        <end position="485"/>
    </location>
</feature>
<gene>
    <name evidence="16" type="ORF">EV643_1513</name>
</gene>
<dbReference type="InterPro" id="IPR023827">
    <property type="entry name" value="Peptidase_S8_Asp-AS"/>
</dbReference>
<evidence type="ECO:0000256" key="1">
    <source>
        <dbReference type="ARBA" id="ARBA00004613"/>
    </source>
</evidence>
<dbReference type="InterPro" id="IPR003137">
    <property type="entry name" value="PA_domain"/>
</dbReference>
<dbReference type="PROSITE" id="PS51892">
    <property type="entry name" value="SUBTILASE"/>
    <property type="match status" value="1"/>
</dbReference>